<proteinExistence type="predicted"/>
<dbReference type="RefSeq" id="WP_093840155.1">
    <property type="nucleotide sequence ID" value="NZ_FOLM01000011.1"/>
</dbReference>
<keyword evidence="1" id="KW-0175">Coiled coil</keyword>
<dbReference type="STRING" id="910347.SAMN05421773_11169"/>
<reference evidence="2 3" key="1">
    <citation type="submission" date="2016-10" db="EMBL/GenBank/DDBJ databases">
        <authorList>
            <person name="de Groot N.N."/>
        </authorList>
    </citation>
    <scope>NUCLEOTIDE SEQUENCE [LARGE SCALE GENOMIC DNA]</scope>
    <source>
        <strain evidence="2 3">CGMCC 4.5739</strain>
    </source>
</reference>
<accession>A0A1I1QF00</accession>
<sequence>MPHEIALTESRTLRESVMDRVEVLDKVKALTLLPDGIHLTTEGVAAYFEIHKEAVHSVVRRHREELSLNGMVSVQGSDLAALRTVNLTIRSAERSLTFPQTQGKVRLFTRRTVLNVAMLLRDSDIARRVRSHLLDAEESFRGQHQGPSAEEFAALDARLCRVEARVAEVGAVLQELGPLLNRIMDRLDRVERRVDATNRVLAALADRVHRLGADVRRLDHRVGRIEQTLRRQALRES</sequence>
<keyword evidence="3" id="KW-1185">Reference proteome</keyword>
<gene>
    <name evidence="2" type="ORF">SAMN05421773_11169</name>
</gene>
<dbReference type="EMBL" id="FOLM01000011">
    <property type="protein sequence ID" value="SFD20691.1"/>
    <property type="molecule type" value="Genomic_DNA"/>
</dbReference>
<evidence type="ECO:0000313" key="2">
    <source>
        <dbReference type="EMBL" id="SFD20691.1"/>
    </source>
</evidence>
<feature type="coiled-coil region" evidence="1">
    <location>
        <begin position="180"/>
        <end position="207"/>
    </location>
</feature>
<dbReference type="AlphaFoldDB" id="A0A1I1QF00"/>
<dbReference type="Proteomes" id="UP000199207">
    <property type="component" value="Unassembled WGS sequence"/>
</dbReference>
<name>A0A1I1QF00_9ACTN</name>
<evidence type="ECO:0000256" key="1">
    <source>
        <dbReference type="SAM" id="Coils"/>
    </source>
</evidence>
<organism evidence="2 3">
    <name type="scientific">Streptomyces aidingensis</name>
    <dbReference type="NCBI Taxonomy" id="910347"/>
    <lineage>
        <taxon>Bacteria</taxon>
        <taxon>Bacillati</taxon>
        <taxon>Actinomycetota</taxon>
        <taxon>Actinomycetes</taxon>
        <taxon>Kitasatosporales</taxon>
        <taxon>Streptomycetaceae</taxon>
        <taxon>Streptomyces</taxon>
    </lineage>
</organism>
<dbReference type="OrthoDB" id="3527311at2"/>
<evidence type="ECO:0000313" key="3">
    <source>
        <dbReference type="Proteomes" id="UP000199207"/>
    </source>
</evidence>
<protein>
    <submittedName>
        <fullName evidence="2">Uncharacterized protein</fullName>
    </submittedName>
</protein>